<sequence>MTKLLVSLVCSFIASTAAYDFSWSPGSGAAPASDAWLSYFNSLDGGKVDVQPDIKECSQSAPNVWAATFDDGPMDSTNVVLDYFRTAEMKTTFWVIGLNVIQSPDILNKAFQEGHQIGIHSWSHPDLTTLSEAQVVSELVYGAKAIYDVTGKVPKFFRPPYGTISDSVRTIAAKMGLRAVLWTEDSEDWRYAGTSEMSKVPASFQSWMDQGKSNEISLEHDFKAETVAVVGQCMDIVRKAGKKLVTISECIGDSESSYQNPRLVAFFESGQFAGQSPTPSSSQNYDPAASWPQTITSYAASEMQSETPYMGAR</sequence>
<dbReference type="InterPro" id="IPR011330">
    <property type="entry name" value="Glyco_hydro/deAcase_b/a-brl"/>
</dbReference>
<keyword evidence="1" id="KW-0479">Metal-binding</keyword>
<protein>
    <recommendedName>
        <fullName evidence="4">NodB homology domain-containing protein</fullName>
    </recommendedName>
</protein>
<dbReference type="GO" id="GO:0005975">
    <property type="term" value="P:carbohydrate metabolic process"/>
    <property type="evidence" value="ECO:0007669"/>
    <property type="project" value="InterPro"/>
</dbReference>
<dbReference type="GO" id="GO:0009272">
    <property type="term" value="P:fungal-type cell wall biogenesis"/>
    <property type="evidence" value="ECO:0007669"/>
    <property type="project" value="UniProtKB-ARBA"/>
</dbReference>
<feature type="domain" description="NodB homology" evidence="4">
    <location>
        <begin position="63"/>
        <end position="245"/>
    </location>
</feature>
<name>A0A507ELZ7_9FUNG</name>
<dbReference type="Gene3D" id="3.20.20.370">
    <property type="entry name" value="Glycoside hydrolase/deacetylase"/>
    <property type="match status" value="1"/>
</dbReference>
<dbReference type="STRING" id="246404.A0A507ELZ7"/>
<evidence type="ECO:0000313" key="6">
    <source>
        <dbReference type="Proteomes" id="UP000320333"/>
    </source>
</evidence>
<gene>
    <name evidence="5" type="ORF">CcCBS67573_g08465</name>
</gene>
<evidence type="ECO:0000256" key="3">
    <source>
        <dbReference type="SAM" id="SignalP"/>
    </source>
</evidence>
<dbReference type="EMBL" id="QEAP01000557">
    <property type="protein sequence ID" value="TPX64238.1"/>
    <property type="molecule type" value="Genomic_DNA"/>
</dbReference>
<dbReference type="SUPFAM" id="SSF88713">
    <property type="entry name" value="Glycoside hydrolase/deacetylase"/>
    <property type="match status" value="1"/>
</dbReference>
<dbReference type="PANTHER" id="PTHR10587">
    <property type="entry name" value="GLYCOSYL TRANSFERASE-RELATED"/>
    <property type="match status" value="1"/>
</dbReference>
<dbReference type="OrthoDB" id="5547340at2759"/>
<dbReference type="GO" id="GO:0016020">
    <property type="term" value="C:membrane"/>
    <property type="evidence" value="ECO:0007669"/>
    <property type="project" value="TreeGrafter"/>
</dbReference>
<dbReference type="Pfam" id="PF01522">
    <property type="entry name" value="Polysacc_deac_1"/>
    <property type="match status" value="1"/>
</dbReference>
<dbReference type="PROSITE" id="PS51677">
    <property type="entry name" value="NODB"/>
    <property type="match status" value="1"/>
</dbReference>
<dbReference type="AlphaFoldDB" id="A0A507ELZ7"/>
<keyword evidence="2" id="KW-0378">Hydrolase</keyword>
<evidence type="ECO:0000313" key="5">
    <source>
        <dbReference type="EMBL" id="TPX64238.1"/>
    </source>
</evidence>
<organism evidence="5 6">
    <name type="scientific">Chytriomyces confervae</name>
    <dbReference type="NCBI Taxonomy" id="246404"/>
    <lineage>
        <taxon>Eukaryota</taxon>
        <taxon>Fungi</taxon>
        <taxon>Fungi incertae sedis</taxon>
        <taxon>Chytridiomycota</taxon>
        <taxon>Chytridiomycota incertae sedis</taxon>
        <taxon>Chytridiomycetes</taxon>
        <taxon>Chytridiales</taxon>
        <taxon>Chytriomycetaceae</taxon>
        <taxon>Chytriomyces</taxon>
    </lineage>
</organism>
<comment type="caution">
    <text evidence="5">The sequence shown here is derived from an EMBL/GenBank/DDBJ whole genome shotgun (WGS) entry which is preliminary data.</text>
</comment>
<dbReference type="GO" id="GO:0004099">
    <property type="term" value="F:chitin deacetylase activity"/>
    <property type="evidence" value="ECO:0007669"/>
    <property type="project" value="UniProtKB-ARBA"/>
</dbReference>
<feature type="chain" id="PRO_5021212005" description="NodB homology domain-containing protein" evidence="3">
    <location>
        <begin position="19"/>
        <end position="313"/>
    </location>
</feature>
<dbReference type="GO" id="GO:0046872">
    <property type="term" value="F:metal ion binding"/>
    <property type="evidence" value="ECO:0007669"/>
    <property type="project" value="UniProtKB-KW"/>
</dbReference>
<proteinExistence type="predicted"/>
<accession>A0A507ELZ7</accession>
<dbReference type="Proteomes" id="UP000320333">
    <property type="component" value="Unassembled WGS sequence"/>
</dbReference>
<dbReference type="PANTHER" id="PTHR10587:SF133">
    <property type="entry name" value="CHITIN DEACETYLASE 1-RELATED"/>
    <property type="match status" value="1"/>
</dbReference>
<evidence type="ECO:0000256" key="2">
    <source>
        <dbReference type="ARBA" id="ARBA00022801"/>
    </source>
</evidence>
<evidence type="ECO:0000256" key="1">
    <source>
        <dbReference type="ARBA" id="ARBA00022723"/>
    </source>
</evidence>
<reference evidence="5 6" key="1">
    <citation type="journal article" date="2019" name="Sci. Rep.">
        <title>Comparative genomics of chytrid fungi reveal insights into the obligate biotrophic and pathogenic lifestyle of Synchytrium endobioticum.</title>
        <authorList>
            <person name="van de Vossenberg B.T.L.H."/>
            <person name="Warris S."/>
            <person name="Nguyen H.D.T."/>
            <person name="van Gent-Pelzer M.P.E."/>
            <person name="Joly D.L."/>
            <person name="van de Geest H.C."/>
            <person name="Bonants P.J.M."/>
            <person name="Smith D.S."/>
            <person name="Levesque C.A."/>
            <person name="van der Lee T.A.J."/>
        </authorList>
    </citation>
    <scope>NUCLEOTIDE SEQUENCE [LARGE SCALE GENOMIC DNA]</scope>
    <source>
        <strain evidence="5 6">CBS 675.73</strain>
    </source>
</reference>
<dbReference type="InterPro" id="IPR050248">
    <property type="entry name" value="Polysacc_deacetylase_ArnD"/>
</dbReference>
<dbReference type="InterPro" id="IPR002509">
    <property type="entry name" value="NODB_dom"/>
</dbReference>
<keyword evidence="6" id="KW-1185">Reference proteome</keyword>
<evidence type="ECO:0000259" key="4">
    <source>
        <dbReference type="PROSITE" id="PS51677"/>
    </source>
</evidence>
<feature type="signal peptide" evidence="3">
    <location>
        <begin position="1"/>
        <end position="18"/>
    </location>
</feature>
<keyword evidence="3" id="KW-0732">Signal</keyword>